<dbReference type="Pfam" id="PF00075">
    <property type="entry name" value="RNase_H"/>
    <property type="match status" value="1"/>
</dbReference>
<comment type="caution">
    <text evidence="2">The sequence shown here is derived from an EMBL/GenBank/DDBJ whole genome shotgun (WGS) entry which is preliminary data.</text>
</comment>
<sequence>MKEELKQFMRKSTDIFAWKHSDMVGIDPSVACHALKAEAFHNGTGLSRFNGRILQYPRLEAKPQEVPTWKLYVDGSSGEAVAAAGILLVSLDGHNLNCVLRLEFKASNNATEYEVLLAGLGLALEMKAKELQIYSDSQLVILRIKNGYTDALSKLASSRDFDLMRIIRVEKLGRPYIDEILVPDTKMVSESPK</sequence>
<organism evidence="2 3">
    <name type="scientific">Abeliophyllum distichum</name>
    <dbReference type="NCBI Taxonomy" id="126358"/>
    <lineage>
        <taxon>Eukaryota</taxon>
        <taxon>Viridiplantae</taxon>
        <taxon>Streptophyta</taxon>
        <taxon>Embryophyta</taxon>
        <taxon>Tracheophyta</taxon>
        <taxon>Spermatophyta</taxon>
        <taxon>Magnoliopsida</taxon>
        <taxon>eudicotyledons</taxon>
        <taxon>Gunneridae</taxon>
        <taxon>Pentapetalae</taxon>
        <taxon>asterids</taxon>
        <taxon>lamiids</taxon>
        <taxon>Lamiales</taxon>
        <taxon>Oleaceae</taxon>
        <taxon>Forsythieae</taxon>
        <taxon>Abeliophyllum</taxon>
    </lineage>
</organism>
<dbReference type="PANTHER" id="PTHR48475">
    <property type="entry name" value="RIBONUCLEASE H"/>
    <property type="match status" value="1"/>
</dbReference>
<dbReference type="InterPro" id="IPR012337">
    <property type="entry name" value="RNaseH-like_sf"/>
</dbReference>
<evidence type="ECO:0000259" key="1">
    <source>
        <dbReference type="Pfam" id="PF00075"/>
    </source>
</evidence>
<dbReference type="AlphaFoldDB" id="A0ABD1TKZ9"/>
<dbReference type="Gene3D" id="3.30.420.10">
    <property type="entry name" value="Ribonuclease H-like superfamily/Ribonuclease H"/>
    <property type="match status" value="1"/>
</dbReference>
<gene>
    <name evidence="2" type="ORF">Adt_18994</name>
</gene>
<protein>
    <submittedName>
        <fullName evidence="2">Retrovirus-related Pol polyprotein from transposon</fullName>
    </submittedName>
</protein>
<dbReference type="EMBL" id="JBFOLK010000005">
    <property type="protein sequence ID" value="KAL2513394.1"/>
    <property type="molecule type" value="Genomic_DNA"/>
</dbReference>
<proteinExistence type="predicted"/>
<name>A0ABD1TKZ9_9LAMI</name>
<reference evidence="3" key="1">
    <citation type="submission" date="2024-07" db="EMBL/GenBank/DDBJ databases">
        <title>Two chromosome-level genome assemblies of Korean endemic species Abeliophyllum distichum and Forsythia ovata (Oleaceae).</title>
        <authorList>
            <person name="Jang H."/>
        </authorList>
    </citation>
    <scope>NUCLEOTIDE SEQUENCE [LARGE SCALE GENOMIC DNA]</scope>
</reference>
<dbReference type="InterPro" id="IPR036397">
    <property type="entry name" value="RNaseH_sf"/>
</dbReference>
<dbReference type="InterPro" id="IPR002156">
    <property type="entry name" value="RNaseH_domain"/>
</dbReference>
<evidence type="ECO:0000313" key="3">
    <source>
        <dbReference type="Proteomes" id="UP001604336"/>
    </source>
</evidence>
<evidence type="ECO:0000313" key="2">
    <source>
        <dbReference type="EMBL" id="KAL2513394.1"/>
    </source>
</evidence>
<dbReference type="SUPFAM" id="SSF53098">
    <property type="entry name" value="Ribonuclease H-like"/>
    <property type="match status" value="1"/>
</dbReference>
<dbReference type="PANTHER" id="PTHR48475:SF2">
    <property type="entry name" value="RIBONUCLEASE H"/>
    <property type="match status" value="1"/>
</dbReference>
<feature type="domain" description="RNase H type-1" evidence="1">
    <location>
        <begin position="70"/>
        <end position="146"/>
    </location>
</feature>
<dbReference type="Proteomes" id="UP001604336">
    <property type="component" value="Unassembled WGS sequence"/>
</dbReference>
<accession>A0ABD1TKZ9</accession>
<keyword evidence="3" id="KW-1185">Reference proteome</keyword>